<dbReference type="Gene3D" id="3.30.300.210">
    <property type="entry name" value="Nutrient germinant receptor protein C, domain 3"/>
    <property type="match status" value="1"/>
</dbReference>
<dbReference type="Proteomes" id="UP000188603">
    <property type="component" value="Chromosome"/>
</dbReference>
<dbReference type="Pfam" id="PF25198">
    <property type="entry name" value="Spore_GerAC_N"/>
    <property type="match status" value="1"/>
</dbReference>
<organism evidence="10 11">
    <name type="scientific">Novibacillus thermophilus</name>
    <dbReference type="NCBI Taxonomy" id="1471761"/>
    <lineage>
        <taxon>Bacteria</taxon>
        <taxon>Bacillati</taxon>
        <taxon>Bacillota</taxon>
        <taxon>Bacilli</taxon>
        <taxon>Bacillales</taxon>
        <taxon>Thermoactinomycetaceae</taxon>
        <taxon>Novibacillus</taxon>
    </lineage>
</organism>
<dbReference type="InterPro" id="IPR008844">
    <property type="entry name" value="Spore_GerAC-like"/>
</dbReference>
<comment type="subcellular location">
    <subcellularLocation>
        <location evidence="1">Membrane</location>
        <topology evidence="1">Lipid-anchor</topology>
    </subcellularLocation>
</comment>
<comment type="similarity">
    <text evidence="2">Belongs to the GerABKC lipoprotein family.</text>
</comment>
<protein>
    <submittedName>
        <fullName evidence="10">Uncharacterized protein</fullName>
    </submittedName>
</protein>
<evidence type="ECO:0000259" key="9">
    <source>
        <dbReference type="Pfam" id="PF25198"/>
    </source>
</evidence>
<dbReference type="Pfam" id="PF05504">
    <property type="entry name" value="Spore_GerAC"/>
    <property type="match status" value="1"/>
</dbReference>
<gene>
    <name evidence="10" type="ORF">B0W44_11275</name>
</gene>
<keyword evidence="6" id="KW-0564">Palmitate</keyword>
<dbReference type="PANTHER" id="PTHR35789">
    <property type="entry name" value="SPORE GERMINATION PROTEIN B3"/>
    <property type="match status" value="1"/>
</dbReference>
<dbReference type="NCBIfam" id="TIGR02887">
    <property type="entry name" value="spore_ger_x_C"/>
    <property type="match status" value="1"/>
</dbReference>
<keyword evidence="11" id="KW-1185">Reference proteome</keyword>
<proteinExistence type="inferred from homology"/>
<dbReference type="PROSITE" id="PS51257">
    <property type="entry name" value="PROKAR_LIPOPROTEIN"/>
    <property type="match status" value="1"/>
</dbReference>
<dbReference type="AlphaFoldDB" id="A0A1U9K8B4"/>
<dbReference type="OrthoDB" id="2370124at2"/>
<evidence type="ECO:0000259" key="8">
    <source>
        <dbReference type="Pfam" id="PF05504"/>
    </source>
</evidence>
<evidence type="ECO:0000256" key="1">
    <source>
        <dbReference type="ARBA" id="ARBA00004635"/>
    </source>
</evidence>
<evidence type="ECO:0000313" key="10">
    <source>
        <dbReference type="EMBL" id="AQS56260.1"/>
    </source>
</evidence>
<name>A0A1U9K8B4_9BACL</name>
<dbReference type="InterPro" id="IPR038501">
    <property type="entry name" value="Spore_GerAC_C_sf"/>
</dbReference>
<keyword evidence="7" id="KW-0449">Lipoprotein</keyword>
<dbReference type="KEGG" id="ntr:B0W44_11275"/>
<sequence>MTVRRRVVKGLLVVCCILILSGCWDRREIEERTSVVALAVDKHEQGIQVTIQVPIPIKIVGSGGGGGGDGGQGAVQLFTSSGQDLTDAFKNVQKQLNNELDLGQMQLVVISEALARDGLEDITDALQRMHQVRRRLWPVVVEGKAEKALVVGPQLEQIPAFYLIDMLQNDVKQKRLFDFNLGAFLSNLMDEAENPILNLYRVTDQTIDWNGLALFRGDRMVGQLGEAESWTLVQIRDGRPGFRESFPCPDGEKEELTFEPRHAKRTVAFSEQPFKLRVHIHMEGVIVEETCGTDLSKEKNREAVERELKQVFERRADRTIRNIQQSNTDVTKLGTHIRAYHPAVWHHIDWQEKFPTTDVDVTYTVRITGTGAKFR</sequence>
<evidence type="ECO:0000256" key="7">
    <source>
        <dbReference type="ARBA" id="ARBA00023288"/>
    </source>
</evidence>
<evidence type="ECO:0000256" key="4">
    <source>
        <dbReference type="ARBA" id="ARBA00022729"/>
    </source>
</evidence>
<reference evidence="10 11" key="1">
    <citation type="journal article" date="2015" name="Int. J. Syst. Evol. Microbiol.">
        <title>Novibacillus thermophilus gen. nov., sp. nov., a Gram-staining-negative and moderately thermophilic member of the family Thermoactinomycetaceae.</title>
        <authorList>
            <person name="Yang G."/>
            <person name="Chen J."/>
            <person name="Zhou S."/>
        </authorList>
    </citation>
    <scope>NUCLEOTIDE SEQUENCE [LARGE SCALE GENOMIC DNA]</scope>
    <source>
        <strain evidence="10 11">SG-1</strain>
    </source>
</reference>
<dbReference type="EMBL" id="CP019699">
    <property type="protein sequence ID" value="AQS56260.1"/>
    <property type="molecule type" value="Genomic_DNA"/>
</dbReference>
<evidence type="ECO:0000256" key="6">
    <source>
        <dbReference type="ARBA" id="ARBA00023139"/>
    </source>
</evidence>
<evidence type="ECO:0000256" key="5">
    <source>
        <dbReference type="ARBA" id="ARBA00023136"/>
    </source>
</evidence>
<feature type="domain" description="Spore germination GerAC-like C-terminal" evidence="8">
    <location>
        <begin position="210"/>
        <end position="371"/>
    </location>
</feature>
<dbReference type="STRING" id="1471761.B0W44_11275"/>
<feature type="domain" description="Spore germination protein N-terminal" evidence="9">
    <location>
        <begin position="25"/>
        <end position="199"/>
    </location>
</feature>
<dbReference type="GO" id="GO:0016020">
    <property type="term" value="C:membrane"/>
    <property type="evidence" value="ECO:0007669"/>
    <property type="project" value="UniProtKB-SubCell"/>
</dbReference>
<dbReference type="PANTHER" id="PTHR35789:SF1">
    <property type="entry name" value="SPORE GERMINATION PROTEIN B3"/>
    <property type="match status" value="1"/>
</dbReference>
<evidence type="ECO:0000256" key="3">
    <source>
        <dbReference type="ARBA" id="ARBA00022544"/>
    </source>
</evidence>
<evidence type="ECO:0000256" key="2">
    <source>
        <dbReference type="ARBA" id="ARBA00007886"/>
    </source>
</evidence>
<evidence type="ECO:0000313" key="11">
    <source>
        <dbReference type="Proteomes" id="UP000188603"/>
    </source>
</evidence>
<keyword evidence="5" id="KW-0472">Membrane</keyword>
<dbReference type="InterPro" id="IPR046953">
    <property type="entry name" value="Spore_GerAC-like_C"/>
</dbReference>
<dbReference type="GO" id="GO:0009847">
    <property type="term" value="P:spore germination"/>
    <property type="evidence" value="ECO:0007669"/>
    <property type="project" value="InterPro"/>
</dbReference>
<accession>A0A1U9K8B4</accession>
<keyword evidence="4" id="KW-0732">Signal</keyword>
<keyword evidence="3" id="KW-0309">Germination</keyword>
<dbReference type="InterPro" id="IPR057336">
    <property type="entry name" value="GerAC_N"/>
</dbReference>
<dbReference type="RefSeq" id="WP_077720118.1">
    <property type="nucleotide sequence ID" value="NZ_CP019699.1"/>
</dbReference>